<keyword evidence="6" id="KW-0418">Kinase</keyword>
<keyword evidence="2" id="KW-0813">Transport</keyword>
<evidence type="ECO:0000259" key="7">
    <source>
        <dbReference type="PROSITE" id="PS51093"/>
    </source>
</evidence>
<dbReference type="SUPFAM" id="SSF51261">
    <property type="entry name" value="Duplicated hybrid motif"/>
    <property type="match status" value="1"/>
</dbReference>
<reference evidence="8 9" key="1">
    <citation type="submission" date="2022-07" db="EMBL/GenBank/DDBJ databases">
        <title>Genome sequence of Terrisporobacter mayombei DSM6539.</title>
        <authorList>
            <person name="Boeer T."/>
            <person name="Bengelsdorf F.R."/>
            <person name="Daniel R."/>
            <person name="Poehlein A."/>
        </authorList>
    </citation>
    <scope>NUCLEOTIDE SEQUENCE [LARGE SCALE GENOMIC DNA]</scope>
    <source>
        <strain evidence="8 9">DSM 6539</strain>
    </source>
</reference>
<dbReference type="RefSeq" id="WP_228105194.1">
    <property type="nucleotide sequence ID" value="NZ_CP101637.1"/>
</dbReference>
<dbReference type="PROSITE" id="PS00371">
    <property type="entry name" value="PTS_EIIA_TYPE_1_HIS"/>
    <property type="match status" value="1"/>
</dbReference>
<dbReference type="PANTHER" id="PTHR45008">
    <property type="entry name" value="PTS SYSTEM GLUCOSE-SPECIFIC EIIA COMPONENT"/>
    <property type="match status" value="1"/>
</dbReference>
<dbReference type="NCBIfam" id="TIGR00830">
    <property type="entry name" value="PTBA"/>
    <property type="match status" value="1"/>
</dbReference>
<comment type="subcellular location">
    <subcellularLocation>
        <location evidence="1">Cytoplasm</location>
    </subcellularLocation>
</comment>
<evidence type="ECO:0000256" key="4">
    <source>
        <dbReference type="ARBA" id="ARBA00022679"/>
    </source>
</evidence>
<dbReference type="InterPro" id="IPR011055">
    <property type="entry name" value="Dup_hybrid_motif"/>
</dbReference>
<evidence type="ECO:0000256" key="6">
    <source>
        <dbReference type="ARBA" id="ARBA00022777"/>
    </source>
</evidence>
<dbReference type="PANTHER" id="PTHR45008:SF1">
    <property type="entry name" value="PTS SYSTEM GLUCOSE-SPECIFIC EIIA COMPONENT"/>
    <property type="match status" value="1"/>
</dbReference>
<dbReference type="Pfam" id="PF00358">
    <property type="entry name" value="PTS_EIIA_1"/>
    <property type="match status" value="1"/>
</dbReference>
<keyword evidence="3" id="KW-0762">Sugar transport</keyword>
<feature type="domain" description="PTS EIIA type-1" evidence="7">
    <location>
        <begin position="29"/>
        <end position="133"/>
    </location>
</feature>
<name>A0ABY9Q5A2_9FIRM</name>
<keyword evidence="5" id="KW-0598">Phosphotransferase system</keyword>
<organism evidence="8 9">
    <name type="scientific">Terrisporobacter mayombei</name>
    <dbReference type="NCBI Taxonomy" id="1541"/>
    <lineage>
        <taxon>Bacteria</taxon>
        <taxon>Bacillati</taxon>
        <taxon>Bacillota</taxon>
        <taxon>Clostridia</taxon>
        <taxon>Peptostreptococcales</taxon>
        <taxon>Peptostreptococcaceae</taxon>
        <taxon>Terrisporobacter</taxon>
    </lineage>
</organism>
<accession>A0ABY9Q5A2</accession>
<sequence>MFKLLKKENKKILKSPTEGKIIDLSEVEDNVFSQKIMGEGVAIDTIGDIISSPIKGNLALITETKHAFVIESENGMEVLVHIGIDTVNLKGEGFEILAEAGTEVKVGQPIIKVDREFIKSKGYSLVTPVIVTNHSDYNVSTCNIGELAQSAVTDIIKYK</sequence>
<evidence type="ECO:0000313" key="9">
    <source>
        <dbReference type="Proteomes" id="UP001235030"/>
    </source>
</evidence>
<keyword evidence="4" id="KW-0808">Transferase</keyword>
<dbReference type="Proteomes" id="UP001235030">
    <property type="component" value="Chromosome"/>
</dbReference>
<dbReference type="InterPro" id="IPR050890">
    <property type="entry name" value="PTS_EIIA_component"/>
</dbReference>
<evidence type="ECO:0000256" key="1">
    <source>
        <dbReference type="ARBA" id="ARBA00004496"/>
    </source>
</evidence>
<evidence type="ECO:0000256" key="5">
    <source>
        <dbReference type="ARBA" id="ARBA00022683"/>
    </source>
</evidence>
<keyword evidence="9" id="KW-1185">Reference proteome</keyword>
<evidence type="ECO:0000313" key="8">
    <source>
        <dbReference type="EMBL" id="WMT83072.1"/>
    </source>
</evidence>
<gene>
    <name evidence="8" type="ORF">TEMA_35700</name>
</gene>
<dbReference type="InterPro" id="IPR001127">
    <property type="entry name" value="PTS_EIIA_1_perm"/>
</dbReference>
<evidence type="ECO:0000256" key="3">
    <source>
        <dbReference type="ARBA" id="ARBA00022597"/>
    </source>
</evidence>
<protein>
    <recommendedName>
        <fullName evidence="7">PTS EIIA type-1 domain-containing protein</fullName>
    </recommendedName>
</protein>
<proteinExistence type="predicted"/>
<evidence type="ECO:0000256" key="2">
    <source>
        <dbReference type="ARBA" id="ARBA00022448"/>
    </source>
</evidence>
<dbReference type="EMBL" id="CP101637">
    <property type="protein sequence ID" value="WMT83072.1"/>
    <property type="molecule type" value="Genomic_DNA"/>
</dbReference>
<dbReference type="Gene3D" id="2.70.70.10">
    <property type="entry name" value="Glucose Permease (Domain IIA)"/>
    <property type="match status" value="1"/>
</dbReference>
<dbReference type="PROSITE" id="PS51093">
    <property type="entry name" value="PTS_EIIA_TYPE_1"/>
    <property type="match status" value="1"/>
</dbReference>